<evidence type="ECO:0000313" key="3">
    <source>
        <dbReference type="Proteomes" id="UP000222168"/>
    </source>
</evidence>
<gene>
    <name evidence="2" type="ORF">Xish_03593</name>
</gene>
<feature type="transmembrane region" description="Helical" evidence="1">
    <location>
        <begin position="39"/>
        <end position="61"/>
    </location>
</feature>
<keyword evidence="1" id="KW-0472">Membrane</keyword>
<name>A0A2D0K7X0_9GAMM</name>
<sequence>MLWPVMFAIFNHIISSLTITTLHGQAFSISSMDTALKNASTLAGIASWLMLSIPFISFKLFTALGQQLANAGSYLGNALTSATSADAAAVSHGNYNVGNMSMENVSGFKTI</sequence>
<evidence type="ECO:0000313" key="2">
    <source>
        <dbReference type="EMBL" id="PHM59475.1"/>
    </source>
</evidence>
<dbReference type="AlphaFoldDB" id="A0A2D0K7X0"/>
<reference evidence="2 3" key="1">
    <citation type="journal article" date="2017" name="Nat. Microbiol.">
        <title>Natural product diversity associated with the nematode symbionts Photorhabdus and Xenorhabdus.</title>
        <authorList>
            <person name="Tobias N.J."/>
            <person name="Wolff H."/>
            <person name="Djahanschiri B."/>
            <person name="Grundmann F."/>
            <person name="Kronenwerth M."/>
            <person name="Shi Y.M."/>
            <person name="Simonyi S."/>
            <person name="Grun P."/>
            <person name="Shapiro-Ilan D."/>
            <person name="Pidot S.J."/>
            <person name="Stinear T.P."/>
            <person name="Ebersberger I."/>
            <person name="Bode H.B."/>
        </authorList>
    </citation>
    <scope>NUCLEOTIDE SEQUENCE [LARGE SCALE GENOMIC DNA]</scope>
    <source>
        <strain evidence="2 3">DSM 22670</strain>
    </source>
</reference>
<dbReference type="Proteomes" id="UP000222168">
    <property type="component" value="Unassembled WGS sequence"/>
</dbReference>
<keyword evidence="3" id="KW-1185">Reference proteome</keyword>
<proteinExistence type="predicted"/>
<organism evidence="2 3">
    <name type="scientific">Xenorhabdus ishibashii</name>
    <dbReference type="NCBI Taxonomy" id="1034471"/>
    <lineage>
        <taxon>Bacteria</taxon>
        <taxon>Pseudomonadati</taxon>
        <taxon>Pseudomonadota</taxon>
        <taxon>Gammaproteobacteria</taxon>
        <taxon>Enterobacterales</taxon>
        <taxon>Morganellaceae</taxon>
        <taxon>Xenorhabdus</taxon>
    </lineage>
</organism>
<comment type="caution">
    <text evidence="2">The sequence shown here is derived from an EMBL/GenBank/DDBJ whole genome shotgun (WGS) entry which is preliminary data.</text>
</comment>
<evidence type="ECO:0008006" key="4">
    <source>
        <dbReference type="Google" id="ProtNLM"/>
    </source>
</evidence>
<accession>A0A2D0K7X0</accession>
<keyword evidence="1" id="KW-0812">Transmembrane</keyword>
<dbReference type="OrthoDB" id="5555296at2"/>
<protein>
    <recommendedName>
        <fullName evidence="4">Conjugal transfer protein TraG</fullName>
    </recommendedName>
</protein>
<feature type="transmembrane region" description="Helical" evidence="1">
    <location>
        <begin position="6"/>
        <end position="27"/>
    </location>
</feature>
<dbReference type="EMBL" id="NJAK01000003">
    <property type="protein sequence ID" value="PHM59475.1"/>
    <property type="molecule type" value="Genomic_DNA"/>
</dbReference>
<evidence type="ECO:0000256" key="1">
    <source>
        <dbReference type="SAM" id="Phobius"/>
    </source>
</evidence>
<keyword evidence="1" id="KW-1133">Transmembrane helix</keyword>